<dbReference type="AlphaFoldDB" id="A0A8J3CKU7"/>
<dbReference type="PANTHER" id="PTHR32322:SF2">
    <property type="entry name" value="EAMA DOMAIN-CONTAINING PROTEIN"/>
    <property type="match status" value="1"/>
</dbReference>
<dbReference type="RefSeq" id="WP_189493080.1">
    <property type="nucleotide sequence ID" value="NZ_BMZG01000006.1"/>
</dbReference>
<dbReference type="GO" id="GO:0016020">
    <property type="term" value="C:membrane"/>
    <property type="evidence" value="ECO:0007669"/>
    <property type="project" value="UniProtKB-SubCell"/>
</dbReference>
<feature type="transmembrane region" description="Helical" evidence="6">
    <location>
        <begin position="145"/>
        <end position="168"/>
    </location>
</feature>
<feature type="domain" description="EamA" evidence="7">
    <location>
        <begin position="150"/>
        <end position="282"/>
    </location>
</feature>
<feature type="transmembrane region" description="Helical" evidence="6">
    <location>
        <begin position="90"/>
        <end position="112"/>
    </location>
</feature>
<dbReference type="Pfam" id="PF00892">
    <property type="entry name" value="EamA"/>
    <property type="match status" value="2"/>
</dbReference>
<reference evidence="8" key="2">
    <citation type="submission" date="2020-09" db="EMBL/GenBank/DDBJ databases">
        <authorList>
            <person name="Sun Q."/>
            <person name="Kim S."/>
        </authorList>
    </citation>
    <scope>NUCLEOTIDE SEQUENCE</scope>
    <source>
        <strain evidence="8">KCTC 32501</strain>
    </source>
</reference>
<comment type="caution">
    <text evidence="8">The sequence shown here is derived from an EMBL/GenBank/DDBJ whole genome shotgun (WGS) entry which is preliminary data.</text>
</comment>
<feature type="transmembrane region" description="Helical" evidence="6">
    <location>
        <begin position="235"/>
        <end position="257"/>
    </location>
</feature>
<evidence type="ECO:0000256" key="4">
    <source>
        <dbReference type="ARBA" id="ARBA00022989"/>
    </source>
</evidence>
<dbReference type="Proteomes" id="UP000614287">
    <property type="component" value="Unassembled WGS sequence"/>
</dbReference>
<evidence type="ECO:0000256" key="6">
    <source>
        <dbReference type="SAM" id="Phobius"/>
    </source>
</evidence>
<dbReference type="InterPro" id="IPR050638">
    <property type="entry name" value="AA-Vitamin_Transporters"/>
</dbReference>
<evidence type="ECO:0000256" key="5">
    <source>
        <dbReference type="ARBA" id="ARBA00023136"/>
    </source>
</evidence>
<gene>
    <name evidence="8" type="ORF">GCM10009007_12350</name>
</gene>
<evidence type="ECO:0000259" key="7">
    <source>
        <dbReference type="Pfam" id="PF00892"/>
    </source>
</evidence>
<organism evidence="8 9">
    <name type="scientific">Formosimonas limnophila</name>
    <dbReference type="NCBI Taxonomy" id="1384487"/>
    <lineage>
        <taxon>Bacteria</taxon>
        <taxon>Pseudomonadati</taxon>
        <taxon>Pseudomonadota</taxon>
        <taxon>Betaproteobacteria</taxon>
        <taxon>Burkholderiales</taxon>
        <taxon>Burkholderiaceae</taxon>
        <taxon>Formosimonas</taxon>
    </lineage>
</organism>
<keyword evidence="3 6" id="KW-0812">Transmembrane</keyword>
<feature type="transmembrane region" description="Helical" evidence="6">
    <location>
        <begin position="63"/>
        <end position="84"/>
    </location>
</feature>
<evidence type="ECO:0000256" key="3">
    <source>
        <dbReference type="ARBA" id="ARBA00022692"/>
    </source>
</evidence>
<name>A0A8J3CKU7_9BURK</name>
<feature type="transmembrane region" description="Helical" evidence="6">
    <location>
        <begin position="207"/>
        <end position="228"/>
    </location>
</feature>
<feature type="transmembrane region" description="Helical" evidence="6">
    <location>
        <begin position="121"/>
        <end position="139"/>
    </location>
</feature>
<keyword evidence="9" id="KW-1185">Reference proteome</keyword>
<accession>A0A8J3CKU7</accession>
<feature type="transmembrane region" description="Helical" evidence="6">
    <location>
        <begin position="7"/>
        <end position="26"/>
    </location>
</feature>
<dbReference type="PANTHER" id="PTHR32322">
    <property type="entry name" value="INNER MEMBRANE TRANSPORTER"/>
    <property type="match status" value="1"/>
</dbReference>
<keyword evidence="5 6" id="KW-0472">Membrane</keyword>
<feature type="transmembrane region" description="Helical" evidence="6">
    <location>
        <begin position="32"/>
        <end position="51"/>
    </location>
</feature>
<feature type="domain" description="EamA" evidence="7">
    <location>
        <begin position="7"/>
        <end position="134"/>
    </location>
</feature>
<dbReference type="EMBL" id="BMZG01000006">
    <property type="protein sequence ID" value="GHA73019.1"/>
    <property type="molecule type" value="Genomic_DNA"/>
</dbReference>
<evidence type="ECO:0000256" key="2">
    <source>
        <dbReference type="ARBA" id="ARBA00007362"/>
    </source>
</evidence>
<dbReference type="InterPro" id="IPR000620">
    <property type="entry name" value="EamA_dom"/>
</dbReference>
<sequence length="294" mass="31253">MTPNALLRFILLAAIWGASFLFMRILAPEVGALWTAESRLAIGAVALLIYLQIRRIPLNLEHWRHYAVAGFLNCALPFSMFAVAGKLLPAGYSAVLNAAVPLWTTLFAAWFLGDKITPMRMAALALGVLGVALVAQPAADVNAGWMFIGGVAACLVATACYALTGIYLKKYGKGLRPQATATMSQTLGALLILPLALMSGVPTSISAQAAVSGLLLGLLCSGVAFLLYYRLLDEIGVVMTSGVTFLIPLFGIFWGAVLLHERLGWHVFAGCALIIGGALLLYRSNQLTTQKAKT</sequence>
<comment type="subcellular location">
    <subcellularLocation>
        <location evidence="1">Membrane</location>
        <topology evidence="1">Multi-pass membrane protein</topology>
    </subcellularLocation>
</comment>
<reference evidence="8" key="1">
    <citation type="journal article" date="2014" name="Int. J. Syst. Evol. Microbiol.">
        <title>Complete genome sequence of Corynebacterium casei LMG S-19264T (=DSM 44701T), isolated from a smear-ripened cheese.</title>
        <authorList>
            <consortium name="US DOE Joint Genome Institute (JGI-PGF)"/>
            <person name="Walter F."/>
            <person name="Albersmeier A."/>
            <person name="Kalinowski J."/>
            <person name="Ruckert C."/>
        </authorList>
    </citation>
    <scope>NUCLEOTIDE SEQUENCE</scope>
    <source>
        <strain evidence="8">KCTC 32501</strain>
    </source>
</reference>
<evidence type="ECO:0000313" key="9">
    <source>
        <dbReference type="Proteomes" id="UP000614287"/>
    </source>
</evidence>
<dbReference type="SUPFAM" id="SSF103481">
    <property type="entry name" value="Multidrug resistance efflux transporter EmrE"/>
    <property type="match status" value="2"/>
</dbReference>
<keyword evidence="4 6" id="KW-1133">Transmembrane helix</keyword>
<evidence type="ECO:0000313" key="8">
    <source>
        <dbReference type="EMBL" id="GHA73019.1"/>
    </source>
</evidence>
<protein>
    <submittedName>
        <fullName evidence="8">Transporter</fullName>
    </submittedName>
</protein>
<evidence type="ECO:0000256" key="1">
    <source>
        <dbReference type="ARBA" id="ARBA00004141"/>
    </source>
</evidence>
<feature type="transmembrane region" description="Helical" evidence="6">
    <location>
        <begin position="180"/>
        <end position="201"/>
    </location>
</feature>
<comment type="similarity">
    <text evidence="2">Belongs to the EamA transporter family.</text>
</comment>
<proteinExistence type="inferred from homology"/>
<dbReference type="InterPro" id="IPR037185">
    <property type="entry name" value="EmrE-like"/>
</dbReference>
<feature type="transmembrane region" description="Helical" evidence="6">
    <location>
        <begin position="263"/>
        <end position="282"/>
    </location>
</feature>